<dbReference type="OrthoDB" id="6280085at2759"/>
<dbReference type="PANTHER" id="PTHR34524">
    <property type="entry name" value="CALCYPHOSIN"/>
    <property type="match status" value="1"/>
</dbReference>
<evidence type="ECO:0000313" key="7">
    <source>
        <dbReference type="Proteomes" id="UP000549394"/>
    </source>
</evidence>
<dbReference type="EMBL" id="CAJFCJ010000006">
    <property type="protein sequence ID" value="CAD5116098.1"/>
    <property type="molecule type" value="Genomic_DNA"/>
</dbReference>
<evidence type="ECO:0000256" key="1">
    <source>
        <dbReference type="ARBA" id="ARBA00022723"/>
    </source>
</evidence>
<dbReference type="InterPro" id="IPR057461">
    <property type="entry name" value="CAYP2_PH"/>
</dbReference>
<evidence type="ECO:0000256" key="3">
    <source>
        <dbReference type="ARBA" id="ARBA00022837"/>
    </source>
</evidence>
<organism evidence="6 7">
    <name type="scientific">Dimorphilus gyrociliatus</name>
    <dbReference type="NCBI Taxonomy" id="2664684"/>
    <lineage>
        <taxon>Eukaryota</taxon>
        <taxon>Metazoa</taxon>
        <taxon>Spiralia</taxon>
        <taxon>Lophotrochozoa</taxon>
        <taxon>Annelida</taxon>
        <taxon>Polychaeta</taxon>
        <taxon>Polychaeta incertae sedis</taxon>
        <taxon>Dinophilidae</taxon>
        <taxon>Dimorphilus</taxon>
    </lineage>
</organism>
<reference evidence="6 7" key="1">
    <citation type="submission" date="2020-08" db="EMBL/GenBank/DDBJ databases">
        <authorList>
            <person name="Hejnol A."/>
        </authorList>
    </citation>
    <scope>NUCLEOTIDE SEQUENCE [LARGE SCALE GENOMIC DNA]</scope>
</reference>
<accession>A0A7I8VK58</accession>
<feature type="domain" description="Calcyphosin-2 PH" evidence="5">
    <location>
        <begin position="279"/>
        <end position="375"/>
    </location>
</feature>
<keyword evidence="3" id="KW-0106">Calcium</keyword>
<dbReference type="PANTHER" id="PTHR34524:SF15">
    <property type="entry name" value="EF-HAND DOMAIN-CONTAINING PROTEIN"/>
    <property type="match status" value="1"/>
</dbReference>
<name>A0A7I8VK58_9ANNE</name>
<keyword evidence="2" id="KW-0677">Repeat</keyword>
<comment type="caution">
    <text evidence="6">The sequence shown here is derived from an EMBL/GenBank/DDBJ whole genome shotgun (WGS) entry which is preliminary data.</text>
</comment>
<dbReference type="Pfam" id="PF25348">
    <property type="entry name" value="PH_CAYP2"/>
    <property type="match status" value="1"/>
</dbReference>
<dbReference type="Proteomes" id="UP000549394">
    <property type="component" value="Unassembled WGS sequence"/>
</dbReference>
<evidence type="ECO:0000256" key="2">
    <source>
        <dbReference type="ARBA" id="ARBA00022737"/>
    </source>
</evidence>
<keyword evidence="7" id="KW-1185">Reference proteome</keyword>
<evidence type="ECO:0000256" key="4">
    <source>
        <dbReference type="SAM" id="MobiDB-lite"/>
    </source>
</evidence>
<protein>
    <submittedName>
        <fullName evidence="6">DgyrCDS5024</fullName>
    </submittedName>
</protein>
<dbReference type="AlphaFoldDB" id="A0A7I8VK58"/>
<dbReference type="InterPro" id="IPR011992">
    <property type="entry name" value="EF-hand-dom_pair"/>
</dbReference>
<proteinExistence type="predicted"/>
<feature type="compositionally biased region" description="Basic and acidic residues" evidence="4">
    <location>
        <begin position="20"/>
        <end position="34"/>
    </location>
</feature>
<sequence>MDYNHRGSRPNSSRNPITGREMRRTDERDRRNRPEGVPALNLGRLGDVGVDVSGTPIEIAPLDYNLKTPNSASTISWGTPSSSVMHPYVLKKMKEKNPSDSKVIPDDLRPPSAKYREMYDQYSNDMKNGYKKQMKMPQTEISNEDIDREIERLKIGLEVTDAESDLTRDMMQKTWTKQPYSKAQMSKRADMEELAEEKRRLKLVETVMIDQLSRAVICDPEQNELTQHRPKDFQMGMKKGALRALHNSKVKTSATATENLLSHKVSFGARILSRNGKDSIRQLTGFFFGIDNSITVYEFKTFGKSSKALPFLKRNVYKHLKGPRKGENYTVLDIVEGNILYFNTQNQTLPQTFRESSIVTMKVGTTDNSAREMLLSEAPSLSDKEIEIKRLLYKIQRLSQSQLKRRGIRIFTGLARHFHSLDENGDGKLNRFCLEKSLIEFKLELPTDLQDDLWEILDENNDGVVDYSVYMRTVLGSMNETRHKIVRKAWQNMDGGSNGTIPISTLARFYHAYKHPQVVNKEIKEEECCQQFLNSFSDGVDPGYVSFPEFELYYDGLSICIDNDCDFINILSNSWGV</sequence>
<evidence type="ECO:0000259" key="5">
    <source>
        <dbReference type="Pfam" id="PF25348"/>
    </source>
</evidence>
<gene>
    <name evidence="6" type="ORF">DGYR_LOCUS4753</name>
</gene>
<feature type="region of interest" description="Disordered" evidence="4">
    <location>
        <begin position="1"/>
        <end position="41"/>
    </location>
</feature>
<dbReference type="Gene3D" id="1.10.238.10">
    <property type="entry name" value="EF-hand"/>
    <property type="match status" value="2"/>
</dbReference>
<evidence type="ECO:0000313" key="6">
    <source>
        <dbReference type="EMBL" id="CAD5116098.1"/>
    </source>
</evidence>
<dbReference type="SUPFAM" id="SSF47473">
    <property type="entry name" value="EF-hand"/>
    <property type="match status" value="1"/>
</dbReference>
<dbReference type="GO" id="GO:0046872">
    <property type="term" value="F:metal ion binding"/>
    <property type="evidence" value="ECO:0007669"/>
    <property type="project" value="UniProtKB-KW"/>
</dbReference>
<keyword evidence="1" id="KW-0479">Metal-binding</keyword>
<dbReference type="InterPro" id="IPR051581">
    <property type="entry name" value="Ca-bind"/>
</dbReference>